<evidence type="ECO:0000256" key="2">
    <source>
        <dbReference type="ARBA" id="ARBA00022475"/>
    </source>
</evidence>
<evidence type="ECO:0000256" key="4">
    <source>
        <dbReference type="ARBA" id="ARBA00022989"/>
    </source>
</evidence>
<evidence type="ECO:0000256" key="5">
    <source>
        <dbReference type="ARBA" id="ARBA00023040"/>
    </source>
</evidence>
<keyword evidence="3 10" id="KW-0812">Transmembrane</keyword>
<dbReference type="SUPFAM" id="SSF81321">
    <property type="entry name" value="Family A G protein-coupled receptor-like"/>
    <property type="match status" value="1"/>
</dbReference>
<keyword evidence="5 10" id="KW-0297">G-protein coupled receptor</keyword>
<feature type="transmembrane region" description="Helical" evidence="12">
    <location>
        <begin position="35"/>
        <end position="57"/>
    </location>
</feature>
<protein>
    <submittedName>
        <fullName evidence="15 16">Rhodopsin, GQ-coupled-like</fullName>
    </submittedName>
</protein>
<evidence type="ECO:0000256" key="11">
    <source>
        <dbReference type="SAM" id="MobiDB-lite"/>
    </source>
</evidence>
<keyword evidence="9 10" id="KW-0807">Transducer</keyword>
<feature type="transmembrane region" description="Helical" evidence="12">
    <location>
        <begin position="69"/>
        <end position="88"/>
    </location>
</feature>
<evidence type="ECO:0000313" key="14">
    <source>
        <dbReference type="Proteomes" id="UP000694845"/>
    </source>
</evidence>
<evidence type="ECO:0000256" key="9">
    <source>
        <dbReference type="ARBA" id="ARBA00023224"/>
    </source>
</evidence>
<dbReference type="PROSITE" id="PS50262">
    <property type="entry name" value="G_PROTEIN_RECEP_F1_2"/>
    <property type="match status" value="1"/>
</dbReference>
<accession>A0A8B7ZCU5</accession>
<dbReference type="InterPro" id="IPR008365">
    <property type="entry name" value="Prostanoid_rcpt"/>
</dbReference>
<dbReference type="GO" id="GO:0004930">
    <property type="term" value="F:G protein-coupled receptor activity"/>
    <property type="evidence" value="ECO:0007669"/>
    <property type="project" value="UniProtKB-KW"/>
</dbReference>
<feature type="domain" description="G-protein coupled receptors family 1 profile" evidence="13">
    <location>
        <begin position="47"/>
        <end position="306"/>
    </location>
</feature>
<dbReference type="OMA" id="CHIFGAC"/>
<dbReference type="RefSeq" id="XP_022103499.1">
    <property type="nucleotide sequence ID" value="XM_022247807.1"/>
</dbReference>
<keyword evidence="14" id="KW-1185">Reference proteome</keyword>
<dbReference type="Pfam" id="PF00001">
    <property type="entry name" value="7tm_1"/>
    <property type="match status" value="1"/>
</dbReference>
<gene>
    <name evidence="15 16 17" type="primary">LOC110986159</name>
</gene>
<feature type="compositionally biased region" description="Polar residues" evidence="11">
    <location>
        <begin position="338"/>
        <end position="352"/>
    </location>
</feature>
<name>A0A8B7ZCU5_ACAPL</name>
<evidence type="ECO:0000256" key="6">
    <source>
        <dbReference type="ARBA" id="ARBA00023136"/>
    </source>
</evidence>
<dbReference type="PANTHER" id="PTHR11866">
    <property type="entry name" value="G-PROTEIN COUPLED RECEPTOR FAMILY 1 MEMBER"/>
    <property type="match status" value="1"/>
</dbReference>
<evidence type="ECO:0000256" key="12">
    <source>
        <dbReference type="SAM" id="Phobius"/>
    </source>
</evidence>
<organism evidence="14 16">
    <name type="scientific">Acanthaster planci</name>
    <name type="common">Crown-of-thorns starfish</name>
    <dbReference type="NCBI Taxonomy" id="133434"/>
    <lineage>
        <taxon>Eukaryota</taxon>
        <taxon>Metazoa</taxon>
        <taxon>Echinodermata</taxon>
        <taxon>Eleutherozoa</taxon>
        <taxon>Asterozoa</taxon>
        <taxon>Asteroidea</taxon>
        <taxon>Valvatacea</taxon>
        <taxon>Valvatida</taxon>
        <taxon>Acanthasteridae</taxon>
        <taxon>Acanthaster</taxon>
    </lineage>
</organism>
<dbReference type="AlphaFoldDB" id="A0A8B7ZCU5"/>
<dbReference type="PANTHER" id="PTHR11866:SF16">
    <property type="entry name" value="PROSTAGLANDIN E2 RECEPTOR EP4 SUBTYPE-LIKE PROTEIN"/>
    <property type="match status" value="1"/>
</dbReference>
<evidence type="ECO:0000256" key="7">
    <source>
        <dbReference type="ARBA" id="ARBA00023170"/>
    </source>
</evidence>
<feature type="transmembrane region" description="Helical" evidence="12">
    <location>
        <begin position="198"/>
        <end position="223"/>
    </location>
</feature>
<keyword evidence="4 12" id="KW-1133">Transmembrane helix</keyword>
<evidence type="ECO:0000259" key="13">
    <source>
        <dbReference type="PROSITE" id="PS50262"/>
    </source>
</evidence>
<keyword evidence="6 12" id="KW-0472">Membrane</keyword>
<evidence type="ECO:0000313" key="16">
    <source>
        <dbReference type="RefSeq" id="XP_022103499.1"/>
    </source>
</evidence>
<dbReference type="Proteomes" id="UP000694845">
    <property type="component" value="Unplaced"/>
</dbReference>
<keyword evidence="8" id="KW-0325">Glycoprotein</keyword>
<feature type="transmembrane region" description="Helical" evidence="12">
    <location>
        <begin position="149"/>
        <end position="171"/>
    </location>
</feature>
<feature type="transmembrane region" description="Helical" evidence="12">
    <location>
        <begin position="108"/>
        <end position="128"/>
    </location>
</feature>
<dbReference type="Gene3D" id="1.20.1070.10">
    <property type="entry name" value="Rhodopsin 7-helix transmembrane proteins"/>
    <property type="match status" value="1"/>
</dbReference>
<keyword evidence="7 10" id="KW-0675">Receptor</keyword>
<feature type="transmembrane region" description="Helical" evidence="12">
    <location>
        <begin position="256"/>
        <end position="276"/>
    </location>
</feature>
<dbReference type="PRINTS" id="PR00237">
    <property type="entry name" value="GPCRRHODOPSN"/>
</dbReference>
<sequence>MTHLANNTTRPPWTSYTNVTEDLGVNSANSLSNTIQTYCILSSGFLLNLIAAFTWTRPGCLPRQRTCPTIIRAALVWVDLLSITGYIIRGGLTPALKSFNYNLFCDIFGFTNTMFSLTSGMIAGVMSVDRFAALSTPFKYKSRFTPRRITLAILLAVVLSALVGSLPFLGIGSYRPIDHFHGTTVCKLNWFPNERPLFLLHFALYQVVGWFLVVVVVLSNVGVIRTLLNMRRHVAAAGTQPPNIDRKREVRFVRTMMLITLFFGFCWVPWMITTILTKVGSKTTLEGDVFVTRLLLANSAFDPLIFMVTSEVFCSRLRDKAGQALRRLCRGKGPDSPPQLNASFGSVDSDANTGPPAGVDETRVTTTLSLPSLSQTLGPIITVTEAPTMADDQPERDASTSLEKLVEGSAEEIDRGGAAFTC</sequence>
<comment type="similarity">
    <text evidence="10">Belongs to the G-protein coupled receptor 1 family.</text>
</comment>
<dbReference type="RefSeq" id="XP_022103501.1">
    <property type="nucleotide sequence ID" value="XM_022247809.1"/>
</dbReference>
<dbReference type="GO" id="GO:0007189">
    <property type="term" value="P:adenylate cyclase-activating G protein-coupled receptor signaling pathway"/>
    <property type="evidence" value="ECO:0007669"/>
    <property type="project" value="TreeGrafter"/>
</dbReference>
<dbReference type="GO" id="GO:0007204">
    <property type="term" value="P:positive regulation of cytosolic calcium ion concentration"/>
    <property type="evidence" value="ECO:0007669"/>
    <property type="project" value="TreeGrafter"/>
</dbReference>
<evidence type="ECO:0000256" key="8">
    <source>
        <dbReference type="ARBA" id="ARBA00023180"/>
    </source>
</evidence>
<evidence type="ECO:0000256" key="1">
    <source>
        <dbReference type="ARBA" id="ARBA00004651"/>
    </source>
</evidence>
<evidence type="ECO:0000313" key="17">
    <source>
        <dbReference type="RefSeq" id="XP_022103501.1"/>
    </source>
</evidence>
<dbReference type="RefSeq" id="XP_022103498.1">
    <property type="nucleotide sequence ID" value="XM_022247806.1"/>
</dbReference>
<dbReference type="OrthoDB" id="5959154at2759"/>
<evidence type="ECO:0000313" key="15">
    <source>
        <dbReference type="RefSeq" id="XP_022103498.1"/>
    </source>
</evidence>
<proteinExistence type="inferred from homology"/>
<dbReference type="InterPro" id="IPR017452">
    <property type="entry name" value="GPCR_Rhodpsn_7TM"/>
</dbReference>
<dbReference type="GeneID" id="110986159"/>
<dbReference type="KEGG" id="aplc:110986159"/>
<dbReference type="InterPro" id="IPR000276">
    <property type="entry name" value="GPCR_Rhodpsn"/>
</dbReference>
<evidence type="ECO:0000256" key="3">
    <source>
        <dbReference type="ARBA" id="ARBA00022692"/>
    </source>
</evidence>
<reference evidence="15 16" key="1">
    <citation type="submission" date="2025-04" db="UniProtKB">
        <authorList>
            <consortium name="RefSeq"/>
        </authorList>
    </citation>
    <scope>IDENTIFICATION</scope>
</reference>
<dbReference type="PROSITE" id="PS00237">
    <property type="entry name" value="G_PROTEIN_RECEP_F1_1"/>
    <property type="match status" value="1"/>
</dbReference>
<keyword evidence="2" id="KW-1003">Cell membrane</keyword>
<feature type="region of interest" description="Disordered" evidence="11">
    <location>
        <begin position="330"/>
        <end position="361"/>
    </location>
</feature>
<dbReference type="GO" id="GO:0005886">
    <property type="term" value="C:plasma membrane"/>
    <property type="evidence" value="ECO:0007669"/>
    <property type="project" value="UniProtKB-SubCell"/>
</dbReference>
<evidence type="ECO:0000256" key="10">
    <source>
        <dbReference type="RuleBase" id="RU000688"/>
    </source>
</evidence>
<comment type="subcellular location">
    <subcellularLocation>
        <location evidence="1">Cell membrane</location>
        <topology evidence="1">Multi-pass membrane protein</topology>
    </subcellularLocation>
</comment>